<comment type="similarity">
    <text evidence="2">Belongs to the TonB-dependent receptor family.</text>
</comment>
<keyword evidence="9" id="KW-0732">Signal</keyword>
<dbReference type="InterPro" id="IPR039426">
    <property type="entry name" value="TonB-dep_rcpt-like"/>
</dbReference>
<dbReference type="InterPro" id="IPR036942">
    <property type="entry name" value="Beta-barrel_TonB_sf"/>
</dbReference>
<comment type="caution">
    <text evidence="11">The sequence shown here is derived from an EMBL/GenBank/DDBJ whole genome shotgun (WGS) entry which is preliminary data.</text>
</comment>
<feature type="chain" id="PRO_5018025960" evidence="9">
    <location>
        <begin position="30"/>
        <end position="508"/>
    </location>
</feature>
<dbReference type="SUPFAM" id="SSF56935">
    <property type="entry name" value="Porins"/>
    <property type="match status" value="1"/>
</dbReference>
<dbReference type="PANTHER" id="PTHR30069">
    <property type="entry name" value="TONB-DEPENDENT OUTER MEMBRANE RECEPTOR"/>
    <property type="match status" value="1"/>
</dbReference>
<dbReference type="Gene3D" id="2.170.130.10">
    <property type="entry name" value="TonB-dependent receptor, plug domain"/>
    <property type="match status" value="1"/>
</dbReference>
<dbReference type="GO" id="GO:0015344">
    <property type="term" value="F:siderophore uptake transmembrane transporter activity"/>
    <property type="evidence" value="ECO:0007669"/>
    <property type="project" value="TreeGrafter"/>
</dbReference>
<comment type="subcellular location">
    <subcellularLocation>
        <location evidence="1">Cell outer membrane</location>
        <topology evidence="1">Multi-pass membrane protein</topology>
    </subcellularLocation>
</comment>
<evidence type="ECO:0000256" key="3">
    <source>
        <dbReference type="ARBA" id="ARBA00022448"/>
    </source>
</evidence>
<evidence type="ECO:0000256" key="5">
    <source>
        <dbReference type="ARBA" id="ARBA00022692"/>
    </source>
</evidence>
<protein>
    <submittedName>
        <fullName evidence="11">TonB-dependent receptor-like protein</fullName>
    </submittedName>
</protein>
<keyword evidence="8" id="KW-0998">Cell outer membrane</keyword>
<evidence type="ECO:0000313" key="12">
    <source>
        <dbReference type="Proteomes" id="UP000272193"/>
    </source>
</evidence>
<evidence type="ECO:0000256" key="4">
    <source>
        <dbReference type="ARBA" id="ARBA00022452"/>
    </source>
</evidence>
<keyword evidence="6" id="KW-0472">Membrane</keyword>
<dbReference type="InterPro" id="IPR037066">
    <property type="entry name" value="Plug_dom_sf"/>
</dbReference>
<evidence type="ECO:0000256" key="6">
    <source>
        <dbReference type="ARBA" id="ARBA00023136"/>
    </source>
</evidence>
<accession>A0A3N4UHV5</accession>
<evidence type="ECO:0000256" key="8">
    <source>
        <dbReference type="ARBA" id="ARBA00023237"/>
    </source>
</evidence>
<gene>
    <name evidence="11" type="ORF">EDC62_1873</name>
</gene>
<name>A0A3N4UHV5_9BURK</name>
<dbReference type="GO" id="GO:0044718">
    <property type="term" value="P:siderophore transmembrane transport"/>
    <property type="evidence" value="ECO:0007669"/>
    <property type="project" value="TreeGrafter"/>
</dbReference>
<proteinExistence type="inferred from homology"/>
<organism evidence="11 12">
    <name type="scientific">Tibeticola sediminis</name>
    <dbReference type="NCBI Taxonomy" id="1917811"/>
    <lineage>
        <taxon>Bacteria</taxon>
        <taxon>Pseudomonadati</taxon>
        <taxon>Pseudomonadota</taxon>
        <taxon>Betaproteobacteria</taxon>
        <taxon>Burkholderiales</taxon>
        <taxon>Comamonadaceae</taxon>
        <taxon>Tibeticola</taxon>
    </lineage>
</organism>
<dbReference type="PANTHER" id="PTHR30069:SF49">
    <property type="entry name" value="OUTER MEMBRANE PROTEIN C"/>
    <property type="match status" value="1"/>
</dbReference>
<evidence type="ECO:0000256" key="2">
    <source>
        <dbReference type="ARBA" id="ARBA00009810"/>
    </source>
</evidence>
<keyword evidence="7 11" id="KW-0675">Receptor</keyword>
<keyword evidence="5" id="KW-0812">Transmembrane</keyword>
<keyword evidence="3" id="KW-0813">Transport</keyword>
<dbReference type="RefSeq" id="WP_124222958.1">
    <property type="nucleotide sequence ID" value="NZ_RKQL01000004.1"/>
</dbReference>
<dbReference type="Gene3D" id="2.40.170.20">
    <property type="entry name" value="TonB-dependent receptor, beta-barrel domain"/>
    <property type="match status" value="1"/>
</dbReference>
<dbReference type="Pfam" id="PF07715">
    <property type="entry name" value="Plug"/>
    <property type="match status" value="1"/>
</dbReference>
<feature type="signal peptide" evidence="9">
    <location>
        <begin position="1"/>
        <end position="29"/>
    </location>
</feature>
<dbReference type="InterPro" id="IPR012910">
    <property type="entry name" value="Plug_dom"/>
</dbReference>
<dbReference type="OrthoDB" id="5332150at2"/>
<dbReference type="EMBL" id="RKQL01000004">
    <property type="protein sequence ID" value="RPE66799.1"/>
    <property type="molecule type" value="Genomic_DNA"/>
</dbReference>
<evidence type="ECO:0000313" key="11">
    <source>
        <dbReference type="EMBL" id="RPE66799.1"/>
    </source>
</evidence>
<evidence type="ECO:0000256" key="1">
    <source>
        <dbReference type="ARBA" id="ARBA00004571"/>
    </source>
</evidence>
<evidence type="ECO:0000259" key="10">
    <source>
        <dbReference type="Pfam" id="PF07715"/>
    </source>
</evidence>
<feature type="domain" description="TonB-dependent receptor plug" evidence="10">
    <location>
        <begin position="70"/>
        <end position="154"/>
    </location>
</feature>
<keyword evidence="4" id="KW-1134">Transmembrane beta strand</keyword>
<dbReference type="Proteomes" id="UP000272193">
    <property type="component" value="Unassembled WGS sequence"/>
</dbReference>
<evidence type="ECO:0000256" key="7">
    <source>
        <dbReference type="ARBA" id="ARBA00023170"/>
    </source>
</evidence>
<dbReference type="GO" id="GO:0009279">
    <property type="term" value="C:cell outer membrane"/>
    <property type="evidence" value="ECO:0007669"/>
    <property type="project" value="UniProtKB-SubCell"/>
</dbReference>
<sequence>MNQRTRCPSARTRVAIALALALPAWAAQAQSTATVQLRDVNVSGDADARLPRASGRLDLNSLVGKPSYYTDTAQLLAELPGVSVYGAGGVSALPVIRGLADDRLRITIDGVDAIASCPNHMNAPLSYIDPSQVASVRVYAGITPVSAGGDSIGGSIIVESAAPQFAEPGQSALVSGEAGAAVRSFGGQSLHLAASYATENLALSYHGATSQADNYKAGAAFKTSDVTGNIGHTLPLDEVGSTAYETRNHQLGLAFKSGAHLFEAQANLQDLPYQLYPNQRMDMLDNQMKRFTLRYQGRYDWGTLSARAWHEKVDHYMDFGPDKRYWYGNGAPPTGSGGPMALNGSPCAPLSMTCAAGMPMYTASRTDGAALQAVVPLREGELLRAGFDFVNYRLNDWWPPSGGGMWPGTFENIKNGRRERSAIYGEWERQHSAQWMTQLGLRAERVQMDADPVRGYSTAPNAMGMQARDAAAFNALARGRTDHNWDFTALARYNHSEALDAEFGFGQR</sequence>
<evidence type="ECO:0000256" key="9">
    <source>
        <dbReference type="SAM" id="SignalP"/>
    </source>
</evidence>
<dbReference type="AlphaFoldDB" id="A0A3N4UHV5"/>
<keyword evidence="12" id="KW-1185">Reference proteome</keyword>
<reference evidence="11 12" key="1">
    <citation type="submission" date="2018-11" db="EMBL/GenBank/DDBJ databases">
        <title>Genomic Encyclopedia of Type Strains, Phase IV (KMG-IV): sequencing the most valuable type-strain genomes for metagenomic binning, comparative biology and taxonomic classification.</title>
        <authorList>
            <person name="Goeker M."/>
        </authorList>
    </citation>
    <scope>NUCLEOTIDE SEQUENCE [LARGE SCALE GENOMIC DNA]</scope>
    <source>
        <strain evidence="11 12">DSM 101684</strain>
    </source>
</reference>